<evidence type="ECO:0000259" key="12">
    <source>
        <dbReference type="PROSITE" id="PS51846"/>
    </source>
</evidence>
<feature type="domain" description="CNNM transmembrane" evidence="12">
    <location>
        <begin position="1"/>
        <end position="201"/>
    </location>
</feature>
<dbReference type="CDD" id="cd04590">
    <property type="entry name" value="CBS_pair_CorC_HlyC_assoc"/>
    <property type="match status" value="1"/>
</dbReference>
<sequence>MVLDIIFTLFLVFLNGFFVAAEFAIVKVRASQVELMAKTGSSAALMSKQILSHLDAYLSATQLGITLASLALGWIGESVVAEMVLNIVHLLGLNITDALAHQIAVPIAFAVITILHIVFGELAPKSLAIQRPENITMLVAYPLRGFYIVFKPFIWMLNGLANTVLKIFGITPIHGEENHSPEELRYLVEQGKESGSIETANYEIIRNAFAFSDRMAKQIMVPRMRVVAINAALPDETIIEKMLEEGYSRIPVYRDSLDNIIGILYVKDVLAMMRREEKRPIIELIRPATFIPPYQKITKLLRQFQRDHLHIAIVTDEYGGTEGIITMEDIVEELVGEIQDEYDNETPIIENVGEAIYRILADAAVSDINKHIDRPLSENPEYDTIGGLLTYHFGRLPNVNEKIEVEDYEFVVLKKSKSNIILVQMRDTLPPEDKEE</sequence>
<feature type="domain" description="CBS" evidence="11">
    <location>
        <begin position="284"/>
        <end position="341"/>
    </location>
</feature>
<keyword evidence="2" id="KW-1003">Cell membrane</keyword>
<evidence type="ECO:0000256" key="3">
    <source>
        <dbReference type="ARBA" id="ARBA00022692"/>
    </source>
</evidence>
<dbReference type="Gene3D" id="3.30.465.10">
    <property type="match status" value="1"/>
</dbReference>
<feature type="transmembrane region" description="Helical" evidence="10">
    <location>
        <begin position="6"/>
        <end position="26"/>
    </location>
</feature>
<evidence type="ECO:0000256" key="7">
    <source>
        <dbReference type="ARBA" id="ARBA00023136"/>
    </source>
</evidence>
<dbReference type="SUPFAM" id="SSF56176">
    <property type="entry name" value="FAD-binding/transporter-associated domain-like"/>
    <property type="match status" value="1"/>
</dbReference>
<dbReference type="InterPro" id="IPR051676">
    <property type="entry name" value="UPF0053_domain"/>
</dbReference>
<evidence type="ECO:0000313" key="13">
    <source>
        <dbReference type="EMBL" id="SFC18932.1"/>
    </source>
</evidence>
<dbReference type="EMBL" id="FOLE01000003">
    <property type="protein sequence ID" value="SFC18932.1"/>
    <property type="molecule type" value="Genomic_DNA"/>
</dbReference>
<dbReference type="GO" id="GO:0005886">
    <property type="term" value="C:plasma membrane"/>
    <property type="evidence" value="ECO:0007669"/>
    <property type="project" value="UniProtKB-SubCell"/>
</dbReference>
<gene>
    <name evidence="13" type="ORF">SAMN05421780_103210</name>
</gene>
<evidence type="ECO:0000313" key="14">
    <source>
        <dbReference type="Proteomes" id="UP000199514"/>
    </source>
</evidence>
<accession>A0A1I1H5T5</accession>
<evidence type="ECO:0000256" key="10">
    <source>
        <dbReference type="SAM" id="Phobius"/>
    </source>
</evidence>
<evidence type="ECO:0000259" key="11">
    <source>
        <dbReference type="PROSITE" id="PS51371"/>
    </source>
</evidence>
<evidence type="ECO:0000256" key="5">
    <source>
        <dbReference type="ARBA" id="ARBA00022989"/>
    </source>
</evidence>
<protein>
    <submittedName>
        <fullName evidence="13">Hemolysin, contains CBS domains</fullName>
    </submittedName>
</protein>
<feature type="transmembrane region" description="Helical" evidence="10">
    <location>
        <begin position="135"/>
        <end position="157"/>
    </location>
</feature>
<reference evidence="13 14" key="1">
    <citation type="submission" date="2016-10" db="EMBL/GenBank/DDBJ databases">
        <authorList>
            <person name="de Groot N.N."/>
        </authorList>
    </citation>
    <scope>NUCLEOTIDE SEQUENCE [LARGE SCALE GENOMIC DNA]</scope>
    <source>
        <strain evidence="13 14">DSM 6793</strain>
    </source>
</reference>
<evidence type="ECO:0000256" key="8">
    <source>
        <dbReference type="PROSITE-ProRule" id="PRU00703"/>
    </source>
</evidence>
<dbReference type="FunFam" id="3.10.580.10:FF:000002">
    <property type="entry name" value="Magnesium/cobalt efflux protein CorC"/>
    <property type="match status" value="1"/>
</dbReference>
<dbReference type="SUPFAM" id="SSF54631">
    <property type="entry name" value="CBS-domain pair"/>
    <property type="match status" value="1"/>
</dbReference>
<dbReference type="RefSeq" id="WP_091510133.1">
    <property type="nucleotide sequence ID" value="NZ_FOLE01000003.1"/>
</dbReference>
<feature type="transmembrane region" description="Helical" evidence="10">
    <location>
        <begin position="56"/>
        <end position="75"/>
    </location>
</feature>
<dbReference type="InterPro" id="IPR002550">
    <property type="entry name" value="CNNM"/>
</dbReference>
<dbReference type="InterPro" id="IPR036318">
    <property type="entry name" value="FAD-bd_PCMH-like_sf"/>
</dbReference>
<proteinExistence type="predicted"/>
<keyword evidence="7 9" id="KW-0472">Membrane</keyword>
<comment type="subcellular location">
    <subcellularLocation>
        <location evidence="1">Cell membrane</location>
        <topology evidence="1">Multi-pass membrane protein</topology>
    </subcellularLocation>
</comment>
<dbReference type="InterPro" id="IPR046342">
    <property type="entry name" value="CBS_dom_sf"/>
</dbReference>
<dbReference type="STRING" id="927664.SAMN05421780_103210"/>
<dbReference type="SMART" id="SM01091">
    <property type="entry name" value="CorC_HlyC"/>
    <property type="match status" value="1"/>
</dbReference>
<feature type="transmembrane region" description="Helical" evidence="10">
    <location>
        <begin position="103"/>
        <end position="123"/>
    </location>
</feature>
<keyword evidence="3 9" id="KW-0812">Transmembrane</keyword>
<keyword evidence="4" id="KW-0677">Repeat</keyword>
<dbReference type="InterPro" id="IPR044751">
    <property type="entry name" value="Ion_transp-like_CBS"/>
</dbReference>
<name>A0A1I1H5T5_9BACT</name>
<dbReference type="AlphaFoldDB" id="A0A1I1H5T5"/>
<keyword evidence="5 9" id="KW-1133">Transmembrane helix</keyword>
<evidence type="ECO:0000256" key="2">
    <source>
        <dbReference type="ARBA" id="ARBA00022475"/>
    </source>
</evidence>
<evidence type="ECO:0000256" key="1">
    <source>
        <dbReference type="ARBA" id="ARBA00004651"/>
    </source>
</evidence>
<dbReference type="Pfam" id="PF00571">
    <property type="entry name" value="CBS"/>
    <property type="match status" value="2"/>
</dbReference>
<dbReference type="InterPro" id="IPR000644">
    <property type="entry name" value="CBS_dom"/>
</dbReference>
<dbReference type="PANTHER" id="PTHR43099">
    <property type="entry name" value="UPF0053 PROTEIN YRKA"/>
    <property type="match status" value="1"/>
</dbReference>
<dbReference type="GO" id="GO:0050660">
    <property type="term" value="F:flavin adenine dinucleotide binding"/>
    <property type="evidence" value="ECO:0007669"/>
    <property type="project" value="InterPro"/>
</dbReference>
<organism evidence="13 14">
    <name type="scientific">Flexibacter flexilis DSM 6793</name>
    <dbReference type="NCBI Taxonomy" id="927664"/>
    <lineage>
        <taxon>Bacteria</taxon>
        <taxon>Pseudomonadati</taxon>
        <taxon>Bacteroidota</taxon>
        <taxon>Cytophagia</taxon>
        <taxon>Cytophagales</taxon>
        <taxon>Flexibacteraceae</taxon>
        <taxon>Flexibacter</taxon>
    </lineage>
</organism>
<dbReference type="InterPro" id="IPR016169">
    <property type="entry name" value="FAD-bd_PCMH_sub2"/>
</dbReference>
<dbReference type="PROSITE" id="PS51371">
    <property type="entry name" value="CBS"/>
    <property type="match status" value="2"/>
</dbReference>
<feature type="domain" description="CBS" evidence="11">
    <location>
        <begin position="220"/>
        <end position="281"/>
    </location>
</feature>
<dbReference type="Pfam" id="PF03471">
    <property type="entry name" value="CorC_HlyC"/>
    <property type="match status" value="1"/>
</dbReference>
<dbReference type="PANTHER" id="PTHR43099:SF2">
    <property type="entry name" value="UPF0053 PROTEIN YRKA"/>
    <property type="match status" value="1"/>
</dbReference>
<dbReference type="PROSITE" id="PS51846">
    <property type="entry name" value="CNNM"/>
    <property type="match status" value="1"/>
</dbReference>
<evidence type="ECO:0000256" key="9">
    <source>
        <dbReference type="PROSITE-ProRule" id="PRU01193"/>
    </source>
</evidence>
<keyword evidence="14" id="KW-1185">Reference proteome</keyword>
<dbReference type="OrthoDB" id="9798188at2"/>
<dbReference type="Proteomes" id="UP000199514">
    <property type="component" value="Unassembled WGS sequence"/>
</dbReference>
<evidence type="ECO:0000256" key="4">
    <source>
        <dbReference type="ARBA" id="ARBA00022737"/>
    </source>
</evidence>
<keyword evidence="6 8" id="KW-0129">CBS domain</keyword>
<dbReference type="Pfam" id="PF01595">
    <property type="entry name" value="CNNM"/>
    <property type="match status" value="1"/>
</dbReference>
<dbReference type="Gene3D" id="3.10.580.10">
    <property type="entry name" value="CBS-domain"/>
    <property type="match status" value="1"/>
</dbReference>
<evidence type="ECO:0000256" key="6">
    <source>
        <dbReference type="ARBA" id="ARBA00023122"/>
    </source>
</evidence>
<dbReference type="InterPro" id="IPR005170">
    <property type="entry name" value="Transptr-assoc_dom"/>
</dbReference>